<gene>
    <name evidence="1" type="ORF">LY89DRAFT_776474</name>
</gene>
<dbReference type="RefSeq" id="XP_018078694.1">
    <property type="nucleotide sequence ID" value="XM_018222050.1"/>
</dbReference>
<dbReference type="EMBL" id="KQ947404">
    <property type="protein sequence ID" value="KUJ24339.1"/>
    <property type="molecule type" value="Genomic_DNA"/>
</dbReference>
<dbReference type="PANTHER" id="PTHR42085">
    <property type="entry name" value="F-BOX DOMAIN-CONTAINING PROTEIN"/>
    <property type="match status" value="1"/>
</dbReference>
<evidence type="ECO:0000313" key="1">
    <source>
        <dbReference type="EMBL" id="KUJ24339.1"/>
    </source>
</evidence>
<reference evidence="1 2" key="1">
    <citation type="submission" date="2015-10" db="EMBL/GenBank/DDBJ databases">
        <title>Full genome of DAOMC 229536 Phialocephala scopiformis, a fungal endophyte of spruce producing the potent anti-insectan compound rugulosin.</title>
        <authorList>
            <consortium name="DOE Joint Genome Institute"/>
            <person name="Walker A.K."/>
            <person name="Frasz S.L."/>
            <person name="Seifert K.A."/>
            <person name="Miller J.D."/>
            <person name="Mondo S.J."/>
            <person name="Labutti K."/>
            <person name="Lipzen A."/>
            <person name="Dockter R."/>
            <person name="Kennedy M."/>
            <person name="Grigoriev I.V."/>
            <person name="Spatafora J.W."/>
        </authorList>
    </citation>
    <scope>NUCLEOTIDE SEQUENCE [LARGE SCALE GENOMIC DNA]</scope>
    <source>
        <strain evidence="1 2">CBS 120377</strain>
    </source>
</reference>
<name>A0A194XWE1_MOLSC</name>
<dbReference type="PANTHER" id="PTHR42085:SF1">
    <property type="entry name" value="F-BOX DOMAIN-CONTAINING PROTEIN"/>
    <property type="match status" value="1"/>
</dbReference>
<dbReference type="InParanoid" id="A0A194XWE1"/>
<dbReference type="KEGG" id="psco:LY89DRAFT_776474"/>
<dbReference type="Proteomes" id="UP000070700">
    <property type="component" value="Unassembled WGS sequence"/>
</dbReference>
<protein>
    <submittedName>
        <fullName evidence="1">Uncharacterized protein</fullName>
    </submittedName>
</protein>
<organism evidence="1 2">
    <name type="scientific">Mollisia scopiformis</name>
    <name type="common">Conifer needle endophyte fungus</name>
    <name type="synonym">Phialocephala scopiformis</name>
    <dbReference type="NCBI Taxonomy" id="149040"/>
    <lineage>
        <taxon>Eukaryota</taxon>
        <taxon>Fungi</taxon>
        <taxon>Dikarya</taxon>
        <taxon>Ascomycota</taxon>
        <taxon>Pezizomycotina</taxon>
        <taxon>Leotiomycetes</taxon>
        <taxon>Helotiales</taxon>
        <taxon>Mollisiaceae</taxon>
        <taxon>Mollisia</taxon>
    </lineage>
</organism>
<keyword evidence="2" id="KW-1185">Reference proteome</keyword>
<sequence>MSSATKPFPFLELPPEIREKIYILICHQSAPISLHIPISTPCETSSDPSFPHALLQTCTLIYNELRPIYFTHNTFTLSIRRRNDDLTYFLSPSFLDNRRQIRSLKLIIYRFGGHDFFTKDFIPVLEDCIMNGRLRDLDVVVKERFLRSVKLCERGLRGGFRDTAGLETLRDWVALRRVLLDPYLEKRLLRSGNLDAVDSVNQENIELTLMGVPGYEEHPDYQLESYHP</sequence>
<dbReference type="OrthoDB" id="5229512at2759"/>
<dbReference type="InterPro" id="IPR038883">
    <property type="entry name" value="AN11006-like"/>
</dbReference>
<evidence type="ECO:0000313" key="2">
    <source>
        <dbReference type="Proteomes" id="UP000070700"/>
    </source>
</evidence>
<dbReference type="AlphaFoldDB" id="A0A194XWE1"/>
<dbReference type="GeneID" id="28831776"/>
<accession>A0A194XWE1</accession>
<proteinExistence type="predicted"/>